<dbReference type="EMBL" id="JADIND010000163">
    <property type="protein sequence ID" value="MBO8431203.1"/>
    <property type="molecule type" value="Genomic_DNA"/>
</dbReference>
<proteinExistence type="predicted"/>
<protein>
    <submittedName>
        <fullName evidence="1">DUF3987 domain-containing protein</fullName>
    </submittedName>
</protein>
<accession>A0A9D9DR10</accession>
<comment type="caution">
    <text evidence="1">The sequence shown here is derived from an EMBL/GenBank/DDBJ whole genome shotgun (WGS) entry which is preliminary data.</text>
</comment>
<dbReference type="Proteomes" id="UP000823632">
    <property type="component" value="Unassembled WGS sequence"/>
</dbReference>
<sequence>MEEYNLESLFEGTISMSDSKHDENNSSELMNLCQLFPDLFDLTYKFNDVKCDTSEIHYMPSLLAQMNATINNRYPKITRNFISSTLILYLLQNITARRVKYIEANNSDTGYPNYYAINFMPSGTGKDRTLKDLNKYFNCYLKTWFKSEVEVYQAKHKERIEKEAKRKYPDDAQERQRNSYIKEKSKIRLPMLETSDGTREGLHSDAKALKDAGFGSLTIQMSEYGHFMDKPTNEQTQYIKQIYTAYDGTITSKSIKTEEREENITDFPVNILFHSDHTLFEYDLKKGFNSLLETGLGRRAVITFMDKPKPCERQKDPKKALEEQKQYFRDMAILGYKLFEIIDKIEFGAIFKMTDETFETVLFPYTLELDTLADKEENKLLKQEIQSRELKAIKVSCGYACVNHPTEHFIYPEDMRMAIDTIEELSKDFYKFCTHTPKHEDMYDKGFNFFLEHEGSSYKKNELITSYREHFGLSRDKFKENFDKYIDMVKEIAVSKGYFLNEIPINHNSGSEFKLIRIKNQELSDFVVPLEKLLND</sequence>
<reference evidence="1" key="1">
    <citation type="submission" date="2020-10" db="EMBL/GenBank/DDBJ databases">
        <authorList>
            <person name="Gilroy R."/>
        </authorList>
    </citation>
    <scope>NUCLEOTIDE SEQUENCE</scope>
    <source>
        <strain evidence="1">10192</strain>
    </source>
</reference>
<evidence type="ECO:0000313" key="1">
    <source>
        <dbReference type="EMBL" id="MBO8431203.1"/>
    </source>
</evidence>
<evidence type="ECO:0000313" key="2">
    <source>
        <dbReference type="Proteomes" id="UP000823632"/>
    </source>
</evidence>
<name>A0A9D9DR10_9BACT</name>
<gene>
    <name evidence="1" type="ORF">IAC76_07425</name>
</gene>
<dbReference type="AlphaFoldDB" id="A0A9D9DR10"/>
<reference evidence="1" key="2">
    <citation type="journal article" date="2021" name="PeerJ">
        <title>Extensive microbial diversity within the chicken gut microbiome revealed by metagenomics and culture.</title>
        <authorList>
            <person name="Gilroy R."/>
            <person name="Ravi A."/>
            <person name="Getino M."/>
            <person name="Pursley I."/>
            <person name="Horton D.L."/>
            <person name="Alikhan N.F."/>
            <person name="Baker D."/>
            <person name="Gharbi K."/>
            <person name="Hall N."/>
            <person name="Watson M."/>
            <person name="Adriaenssens E.M."/>
            <person name="Foster-Nyarko E."/>
            <person name="Jarju S."/>
            <person name="Secka A."/>
            <person name="Antonio M."/>
            <person name="Oren A."/>
            <person name="Chaudhuri R.R."/>
            <person name="La Ragione R."/>
            <person name="Hildebrand F."/>
            <person name="Pallen M.J."/>
        </authorList>
    </citation>
    <scope>NUCLEOTIDE SEQUENCE</scope>
    <source>
        <strain evidence="1">10192</strain>
    </source>
</reference>
<organism evidence="1 2">
    <name type="scientific">Candidatus Scatousia excrementipullorum</name>
    <dbReference type="NCBI Taxonomy" id="2840936"/>
    <lineage>
        <taxon>Bacteria</taxon>
        <taxon>Candidatus Scatousia</taxon>
    </lineage>
</organism>